<keyword evidence="1" id="KW-0472">Membrane</keyword>
<organism evidence="2">
    <name type="scientific">Rhizophora mucronata</name>
    <name type="common">Asiatic mangrove</name>
    <dbReference type="NCBI Taxonomy" id="61149"/>
    <lineage>
        <taxon>Eukaryota</taxon>
        <taxon>Viridiplantae</taxon>
        <taxon>Streptophyta</taxon>
        <taxon>Embryophyta</taxon>
        <taxon>Tracheophyta</taxon>
        <taxon>Spermatophyta</taxon>
        <taxon>Magnoliopsida</taxon>
        <taxon>eudicotyledons</taxon>
        <taxon>Gunneridae</taxon>
        <taxon>Pentapetalae</taxon>
        <taxon>rosids</taxon>
        <taxon>fabids</taxon>
        <taxon>Malpighiales</taxon>
        <taxon>Rhizophoraceae</taxon>
        <taxon>Rhizophora</taxon>
    </lineage>
</organism>
<name>A0A2P2N7P0_RHIMU</name>
<evidence type="ECO:0000256" key="1">
    <source>
        <dbReference type="SAM" id="Phobius"/>
    </source>
</evidence>
<keyword evidence="1" id="KW-1133">Transmembrane helix</keyword>
<keyword evidence="1" id="KW-0812">Transmembrane</keyword>
<protein>
    <recommendedName>
        <fullName evidence="3">Transmembrane protein</fullName>
    </recommendedName>
</protein>
<accession>A0A2P2N7P0</accession>
<sequence>MDTRISNSCCLLFSLILRLSDLRDNDRSDFDVVDFRSAAIFVVNFSILLFPCLFFLFPL</sequence>
<evidence type="ECO:0000313" key="2">
    <source>
        <dbReference type="EMBL" id="MBX38508.1"/>
    </source>
</evidence>
<proteinExistence type="predicted"/>
<reference evidence="2" key="1">
    <citation type="submission" date="2018-02" db="EMBL/GenBank/DDBJ databases">
        <title>Rhizophora mucronata_Transcriptome.</title>
        <authorList>
            <person name="Meera S.P."/>
            <person name="Sreeshan A."/>
            <person name="Augustine A."/>
        </authorList>
    </citation>
    <scope>NUCLEOTIDE SEQUENCE</scope>
    <source>
        <tissue evidence="2">Leaf</tissue>
    </source>
</reference>
<feature type="transmembrane region" description="Helical" evidence="1">
    <location>
        <begin position="38"/>
        <end position="57"/>
    </location>
</feature>
<evidence type="ECO:0008006" key="3">
    <source>
        <dbReference type="Google" id="ProtNLM"/>
    </source>
</evidence>
<dbReference type="AlphaFoldDB" id="A0A2P2N7P0"/>
<dbReference type="EMBL" id="GGEC01058024">
    <property type="protein sequence ID" value="MBX38508.1"/>
    <property type="molecule type" value="Transcribed_RNA"/>
</dbReference>